<dbReference type="InterPro" id="IPR027844">
    <property type="entry name" value="INTS15"/>
</dbReference>
<protein>
    <submittedName>
        <fullName evidence="1">GL11907</fullName>
    </submittedName>
</protein>
<organism evidence="2">
    <name type="scientific">Drosophila persimilis</name>
    <name type="common">Fruit fly</name>
    <dbReference type="NCBI Taxonomy" id="7234"/>
    <lineage>
        <taxon>Eukaryota</taxon>
        <taxon>Metazoa</taxon>
        <taxon>Ecdysozoa</taxon>
        <taxon>Arthropoda</taxon>
        <taxon>Hexapoda</taxon>
        <taxon>Insecta</taxon>
        <taxon>Pterygota</taxon>
        <taxon>Neoptera</taxon>
        <taxon>Endopterygota</taxon>
        <taxon>Diptera</taxon>
        <taxon>Brachycera</taxon>
        <taxon>Muscomorpha</taxon>
        <taxon>Ephydroidea</taxon>
        <taxon>Drosophilidae</taxon>
        <taxon>Drosophila</taxon>
        <taxon>Sophophora</taxon>
    </lineage>
</organism>
<accession>B4HBU7</accession>
<evidence type="ECO:0000313" key="2">
    <source>
        <dbReference type="Proteomes" id="UP000008744"/>
    </source>
</evidence>
<dbReference type="Proteomes" id="UP000008744">
    <property type="component" value="Unassembled WGS sequence"/>
</dbReference>
<name>B4HBU7_DROPE</name>
<reference evidence="1 2" key="1">
    <citation type="journal article" date="2007" name="Nature">
        <title>Evolution of genes and genomes on the Drosophila phylogeny.</title>
        <authorList>
            <consortium name="Drosophila 12 Genomes Consortium"/>
            <person name="Clark A.G."/>
            <person name="Eisen M.B."/>
            <person name="Smith D.R."/>
            <person name="Bergman C.M."/>
            <person name="Oliver B."/>
            <person name="Markow T.A."/>
            <person name="Kaufman T.C."/>
            <person name="Kellis M."/>
            <person name="Gelbart W."/>
            <person name="Iyer V.N."/>
            <person name="Pollard D.A."/>
            <person name="Sackton T.B."/>
            <person name="Larracuente A.M."/>
            <person name="Singh N.D."/>
            <person name="Abad J.P."/>
            <person name="Abt D.N."/>
            <person name="Adryan B."/>
            <person name="Aguade M."/>
            <person name="Akashi H."/>
            <person name="Anderson W.W."/>
            <person name="Aquadro C.F."/>
            <person name="Ardell D.H."/>
            <person name="Arguello R."/>
            <person name="Artieri C.G."/>
            <person name="Barbash D.A."/>
            <person name="Barker D."/>
            <person name="Barsanti P."/>
            <person name="Batterham P."/>
            <person name="Batzoglou S."/>
            <person name="Begun D."/>
            <person name="Bhutkar A."/>
            <person name="Blanco E."/>
            <person name="Bosak S.A."/>
            <person name="Bradley R.K."/>
            <person name="Brand A.D."/>
            <person name="Brent M.R."/>
            <person name="Brooks A.N."/>
            <person name="Brown R.H."/>
            <person name="Butlin R.K."/>
            <person name="Caggese C."/>
            <person name="Calvi B.R."/>
            <person name="Bernardo de Carvalho A."/>
            <person name="Caspi A."/>
            <person name="Castrezana S."/>
            <person name="Celniker S.E."/>
            <person name="Chang J.L."/>
            <person name="Chapple C."/>
            <person name="Chatterji S."/>
            <person name="Chinwalla A."/>
            <person name="Civetta A."/>
            <person name="Clifton S.W."/>
            <person name="Comeron J.M."/>
            <person name="Costello J.C."/>
            <person name="Coyne J.A."/>
            <person name="Daub J."/>
            <person name="David R.G."/>
            <person name="Delcher A.L."/>
            <person name="Delehaunty K."/>
            <person name="Do C.B."/>
            <person name="Ebling H."/>
            <person name="Edwards K."/>
            <person name="Eickbush T."/>
            <person name="Evans J.D."/>
            <person name="Filipski A."/>
            <person name="Findeiss S."/>
            <person name="Freyhult E."/>
            <person name="Fulton L."/>
            <person name="Fulton R."/>
            <person name="Garcia A.C."/>
            <person name="Gardiner A."/>
            <person name="Garfield D.A."/>
            <person name="Garvin B.E."/>
            <person name="Gibson G."/>
            <person name="Gilbert D."/>
            <person name="Gnerre S."/>
            <person name="Godfrey J."/>
            <person name="Good R."/>
            <person name="Gotea V."/>
            <person name="Gravely B."/>
            <person name="Greenberg A.J."/>
            <person name="Griffiths-Jones S."/>
            <person name="Gross S."/>
            <person name="Guigo R."/>
            <person name="Gustafson E.A."/>
            <person name="Haerty W."/>
            <person name="Hahn M.W."/>
            <person name="Halligan D.L."/>
            <person name="Halpern A.L."/>
            <person name="Halter G.M."/>
            <person name="Han M.V."/>
            <person name="Heger A."/>
            <person name="Hillier L."/>
            <person name="Hinrichs A.S."/>
            <person name="Holmes I."/>
            <person name="Hoskins R.A."/>
            <person name="Hubisz M.J."/>
            <person name="Hultmark D."/>
            <person name="Huntley M.A."/>
            <person name="Jaffe D.B."/>
            <person name="Jagadeeshan S."/>
            <person name="Jeck W.R."/>
            <person name="Johnson J."/>
            <person name="Jones C.D."/>
            <person name="Jordan W.C."/>
            <person name="Karpen G.H."/>
            <person name="Kataoka E."/>
            <person name="Keightley P.D."/>
            <person name="Kheradpour P."/>
            <person name="Kirkness E.F."/>
            <person name="Koerich L.B."/>
            <person name="Kristiansen K."/>
            <person name="Kudrna D."/>
            <person name="Kulathinal R.J."/>
            <person name="Kumar S."/>
            <person name="Kwok R."/>
            <person name="Lander E."/>
            <person name="Langley C.H."/>
            <person name="Lapoint R."/>
            <person name="Lazzaro B.P."/>
            <person name="Lee S.J."/>
            <person name="Levesque L."/>
            <person name="Li R."/>
            <person name="Lin C.F."/>
            <person name="Lin M.F."/>
            <person name="Lindblad-Toh K."/>
            <person name="Llopart A."/>
            <person name="Long M."/>
            <person name="Low L."/>
            <person name="Lozovsky E."/>
            <person name="Lu J."/>
            <person name="Luo M."/>
            <person name="Machado C.A."/>
            <person name="Makalowski W."/>
            <person name="Marzo M."/>
            <person name="Matsuda M."/>
            <person name="Matzkin L."/>
            <person name="McAllister B."/>
            <person name="McBride C.S."/>
            <person name="McKernan B."/>
            <person name="McKernan K."/>
            <person name="Mendez-Lago M."/>
            <person name="Minx P."/>
            <person name="Mollenhauer M.U."/>
            <person name="Montooth K."/>
            <person name="Mount S.M."/>
            <person name="Mu X."/>
            <person name="Myers E."/>
            <person name="Negre B."/>
            <person name="Newfeld S."/>
            <person name="Nielsen R."/>
            <person name="Noor M.A."/>
            <person name="O'Grady P."/>
            <person name="Pachter L."/>
            <person name="Papaceit M."/>
            <person name="Parisi M.J."/>
            <person name="Parisi M."/>
            <person name="Parts L."/>
            <person name="Pedersen J.S."/>
            <person name="Pesole G."/>
            <person name="Phillippy A.M."/>
            <person name="Ponting C.P."/>
            <person name="Pop M."/>
            <person name="Porcelli D."/>
            <person name="Powell J.R."/>
            <person name="Prohaska S."/>
            <person name="Pruitt K."/>
            <person name="Puig M."/>
            <person name="Quesneville H."/>
            <person name="Ram K.R."/>
            <person name="Rand D."/>
            <person name="Rasmussen M.D."/>
            <person name="Reed L.K."/>
            <person name="Reenan R."/>
            <person name="Reily A."/>
            <person name="Remington K.A."/>
            <person name="Rieger T.T."/>
            <person name="Ritchie M.G."/>
            <person name="Robin C."/>
            <person name="Rogers Y.H."/>
            <person name="Rohde C."/>
            <person name="Rozas J."/>
            <person name="Rubenfield M.J."/>
            <person name="Ruiz A."/>
            <person name="Russo S."/>
            <person name="Salzberg S.L."/>
            <person name="Sanchez-Gracia A."/>
            <person name="Saranga D.J."/>
            <person name="Sato H."/>
            <person name="Schaeffer S.W."/>
            <person name="Schatz M.C."/>
            <person name="Schlenke T."/>
            <person name="Schwartz R."/>
            <person name="Segarra C."/>
            <person name="Singh R.S."/>
            <person name="Sirot L."/>
            <person name="Sirota M."/>
            <person name="Sisneros N.B."/>
            <person name="Smith C.D."/>
            <person name="Smith T.F."/>
            <person name="Spieth J."/>
            <person name="Stage D.E."/>
            <person name="Stark A."/>
            <person name="Stephan W."/>
            <person name="Strausberg R.L."/>
            <person name="Strempel S."/>
            <person name="Sturgill D."/>
            <person name="Sutton G."/>
            <person name="Sutton G.G."/>
            <person name="Tao W."/>
            <person name="Teichmann S."/>
            <person name="Tobari Y.N."/>
            <person name="Tomimura Y."/>
            <person name="Tsolas J.M."/>
            <person name="Valente V.L."/>
            <person name="Venter E."/>
            <person name="Venter J.C."/>
            <person name="Vicario S."/>
            <person name="Vieira F.G."/>
            <person name="Vilella A.J."/>
            <person name="Villasante A."/>
            <person name="Walenz B."/>
            <person name="Wang J."/>
            <person name="Wasserman M."/>
            <person name="Watts T."/>
            <person name="Wilson D."/>
            <person name="Wilson R.K."/>
            <person name="Wing R.A."/>
            <person name="Wolfner M.F."/>
            <person name="Wong A."/>
            <person name="Wong G.K."/>
            <person name="Wu C.I."/>
            <person name="Wu G."/>
            <person name="Yamamoto D."/>
            <person name="Yang H.P."/>
            <person name="Yang S.P."/>
            <person name="Yorke J.A."/>
            <person name="Yoshida K."/>
            <person name="Zdobnov E."/>
            <person name="Zhang P."/>
            <person name="Zhang Y."/>
            <person name="Zimin A.V."/>
            <person name="Baldwin J."/>
            <person name="Abdouelleil A."/>
            <person name="Abdulkadir J."/>
            <person name="Abebe A."/>
            <person name="Abera B."/>
            <person name="Abreu J."/>
            <person name="Acer S.C."/>
            <person name="Aftuck L."/>
            <person name="Alexander A."/>
            <person name="An P."/>
            <person name="Anderson E."/>
            <person name="Anderson S."/>
            <person name="Arachi H."/>
            <person name="Azer M."/>
            <person name="Bachantsang P."/>
            <person name="Barry A."/>
            <person name="Bayul T."/>
            <person name="Berlin A."/>
            <person name="Bessette D."/>
            <person name="Bloom T."/>
            <person name="Blye J."/>
            <person name="Boguslavskiy L."/>
            <person name="Bonnet C."/>
            <person name="Boukhgalter B."/>
            <person name="Bourzgui I."/>
            <person name="Brown A."/>
            <person name="Cahill P."/>
            <person name="Channer S."/>
            <person name="Cheshatsang Y."/>
            <person name="Chuda L."/>
            <person name="Citroen M."/>
            <person name="Collymore A."/>
            <person name="Cooke P."/>
            <person name="Costello M."/>
            <person name="D'Aco K."/>
            <person name="Daza R."/>
            <person name="De Haan G."/>
            <person name="DeGray S."/>
            <person name="DeMaso C."/>
            <person name="Dhargay N."/>
            <person name="Dooley K."/>
            <person name="Dooley E."/>
            <person name="Doricent M."/>
            <person name="Dorje P."/>
            <person name="Dorjee K."/>
            <person name="Dupes A."/>
            <person name="Elong R."/>
            <person name="Falk J."/>
            <person name="Farina A."/>
            <person name="Faro S."/>
            <person name="Ferguson D."/>
            <person name="Fisher S."/>
            <person name="Foley C.D."/>
            <person name="Franke A."/>
            <person name="Friedrich D."/>
            <person name="Gadbois L."/>
            <person name="Gearin G."/>
            <person name="Gearin C.R."/>
            <person name="Giannoukos G."/>
            <person name="Goode T."/>
            <person name="Graham J."/>
            <person name="Grandbois E."/>
            <person name="Grewal S."/>
            <person name="Gyaltsen K."/>
            <person name="Hafez N."/>
            <person name="Hagos B."/>
            <person name="Hall J."/>
            <person name="Henson C."/>
            <person name="Hollinger A."/>
            <person name="Honan T."/>
            <person name="Huard M.D."/>
            <person name="Hughes L."/>
            <person name="Hurhula B."/>
            <person name="Husby M.E."/>
            <person name="Kamat A."/>
            <person name="Kanga B."/>
            <person name="Kashin S."/>
            <person name="Khazanovich D."/>
            <person name="Kisner P."/>
            <person name="Lance K."/>
            <person name="Lara M."/>
            <person name="Lee W."/>
            <person name="Lennon N."/>
            <person name="Letendre F."/>
            <person name="LeVine R."/>
            <person name="Lipovsky A."/>
            <person name="Liu X."/>
            <person name="Liu J."/>
            <person name="Liu S."/>
            <person name="Lokyitsang T."/>
            <person name="Lokyitsang Y."/>
            <person name="Lubonja R."/>
            <person name="Lui A."/>
            <person name="MacDonald P."/>
            <person name="Magnisalis V."/>
            <person name="Maru K."/>
            <person name="Matthews C."/>
            <person name="McCusker W."/>
            <person name="McDonough S."/>
            <person name="Mehta T."/>
            <person name="Meldrim J."/>
            <person name="Meneus L."/>
            <person name="Mihai O."/>
            <person name="Mihalev A."/>
            <person name="Mihova T."/>
            <person name="Mittelman R."/>
            <person name="Mlenga V."/>
            <person name="Montmayeur A."/>
            <person name="Mulrain L."/>
            <person name="Navidi A."/>
            <person name="Naylor J."/>
            <person name="Negash T."/>
            <person name="Nguyen T."/>
            <person name="Nguyen N."/>
            <person name="Nicol R."/>
            <person name="Norbu C."/>
            <person name="Norbu N."/>
            <person name="Novod N."/>
            <person name="O'Neill B."/>
            <person name="Osman S."/>
            <person name="Markiewicz E."/>
            <person name="Oyono O.L."/>
            <person name="Patti C."/>
            <person name="Phunkhang P."/>
            <person name="Pierre F."/>
            <person name="Priest M."/>
            <person name="Raghuraman S."/>
            <person name="Rege F."/>
            <person name="Reyes R."/>
            <person name="Rise C."/>
            <person name="Rogov P."/>
            <person name="Ross K."/>
            <person name="Ryan E."/>
            <person name="Settipalli S."/>
            <person name="Shea T."/>
            <person name="Sherpa N."/>
            <person name="Shi L."/>
            <person name="Shih D."/>
            <person name="Sparrow T."/>
            <person name="Spaulding J."/>
            <person name="Stalker J."/>
            <person name="Stange-Thomann N."/>
            <person name="Stavropoulos S."/>
            <person name="Stone C."/>
            <person name="Strader C."/>
            <person name="Tesfaye S."/>
            <person name="Thomson T."/>
            <person name="Thoulutsang Y."/>
            <person name="Thoulutsang D."/>
            <person name="Topham K."/>
            <person name="Topping I."/>
            <person name="Tsamla T."/>
            <person name="Vassiliev H."/>
            <person name="Vo A."/>
            <person name="Wangchuk T."/>
            <person name="Wangdi T."/>
            <person name="Weiand M."/>
            <person name="Wilkinson J."/>
            <person name="Wilson A."/>
            <person name="Yadav S."/>
            <person name="Young G."/>
            <person name="Yu Q."/>
            <person name="Zembek L."/>
            <person name="Zhong D."/>
            <person name="Zimmer A."/>
            <person name="Zwirko Z."/>
            <person name="Jaffe D.B."/>
            <person name="Alvarez P."/>
            <person name="Brockman W."/>
            <person name="Butler J."/>
            <person name="Chin C."/>
            <person name="Gnerre S."/>
            <person name="Grabherr M."/>
            <person name="Kleber M."/>
            <person name="Mauceli E."/>
            <person name="MacCallum I."/>
        </authorList>
    </citation>
    <scope>NUCLEOTIDE SEQUENCE [LARGE SCALE GENOMIC DNA]</scope>
    <source>
        <strain evidence="2">MSH-3 / Tucson 14011-0111.49</strain>
    </source>
</reference>
<dbReference type="EMBL" id="CH479267">
    <property type="protein sequence ID" value="EDW39541.1"/>
    <property type="molecule type" value="Genomic_DNA"/>
</dbReference>
<proteinExistence type="predicted"/>
<keyword evidence="2" id="KW-1185">Reference proteome</keyword>
<dbReference type="STRING" id="7234.B4HBU7"/>
<dbReference type="HOGENOM" id="CLU_2963228_0_0_1"/>
<sequence length="59" mass="6712">MSTSVESGKGSHRKLDLKVENYPTCAVEALARIETLIASRNKQNLVMQIISEYIFLERE</sequence>
<evidence type="ECO:0000313" key="1">
    <source>
        <dbReference type="EMBL" id="EDW39541.1"/>
    </source>
</evidence>
<dbReference type="KEGG" id="dpe:6603342"/>
<gene>
    <name evidence="1" type="primary">Dper\GL11907</name>
    <name evidence="1" type="ORF">Dper_GL11907</name>
</gene>
<dbReference type="Pfam" id="PF14964">
    <property type="entry name" value="INTS15"/>
    <property type="match status" value="1"/>
</dbReference>
<dbReference type="OrthoDB" id="5861309at2759"/>
<dbReference type="AlphaFoldDB" id="B4HBU7"/>